<sequence length="198" mass="21494">MNYIDVALIVIIVVIGFRGFASGFVAEFCSLVGVLLGVYLGSVFASPMGNALKNVYNFGSTTIHTTLGFIIVLLVCWALFVLLGVVLASKLVFLRLDFLNKGLGFVFASVKVFFIFSFIAYAVSQINFIRENFAQSAREKSQMYVNMINVAQKIMHLPVVDGALQNLSNISQGKASAESFAQGVEELKQAAQQSVSGK</sequence>
<dbReference type="RefSeq" id="WP_150336956.1">
    <property type="nucleotide sequence ID" value="NZ_JAERIX010000049.1"/>
</dbReference>
<dbReference type="GO" id="GO:0016020">
    <property type="term" value="C:membrane"/>
    <property type="evidence" value="ECO:0007669"/>
    <property type="project" value="UniProtKB-SubCell"/>
</dbReference>
<evidence type="ECO:0000256" key="5">
    <source>
        <dbReference type="SAM" id="Phobius"/>
    </source>
</evidence>
<name>A0A5M9QR25_9HELI</name>
<accession>A0A5M9QR25</accession>
<evidence type="ECO:0000256" key="2">
    <source>
        <dbReference type="ARBA" id="ARBA00022692"/>
    </source>
</evidence>
<dbReference type="PANTHER" id="PTHR37306:SF1">
    <property type="entry name" value="COLICIN V PRODUCTION PROTEIN"/>
    <property type="match status" value="1"/>
</dbReference>
<evidence type="ECO:0000256" key="4">
    <source>
        <dbReference type="ARBA" id="ARBA00023136"/>
    </source>
</evidence>
<dbReference type="AlphaFoldDB" id="A0A5M9QR25"/>
<dbReference type="EMBL" id="VXKE01000007">
    <property type="protein sequence ID" value="KAA8710447.1"/>
    <property type="molecule type" value="Genomic_DNA"/>
</dbReference>
<dbReference type="PANTHER" id="PTHR37306">
    <property type="entry name" value="COLICIN V PRODUCTION PROTEIN"/>
    <property type="match status" value="1"/>
</dbReference>
<evidence type="ECO:0000256" key="1">
    <source>
        <dbReference type="ARBA" id="ARBA00004141"/>
    </source>
</evidence>
<dbReference type="Pfam" id="PF02674">
    <property type="entry name" value="Colicin_V"/>
    <property type="match status" value="1"/>
</dbReference>
<evidence type="ECO:0000256" key="3">
    <source>
        <dbReference type="ARBA" id="ARBA00022989"/>
    </source>
</evidence>
<evidence type="ECO:0000313" key="7">
    <source>
        <dbReference type="Proteomes" id="UP000323707"/>
    </source>
</evidence>
<feature type="transmembrane region" description="Helical" evidence="5">
    <location>
        <begin position="28"/>
        <end position="47"/>
    </location>
</feature>
<feature type="transmembrane region" description="Helical" evidence="5">
    <location>
        <begin position="105"/>
        <end position="123"/>
    </location>
</feature>
<dbReference type="InterPro" id="IPR003825">
    <property type="entry name" value="Colicin-V_CvpA"/>
</dbReference>
<reference evidence="6 7" key="1">
    <citation type="submission" date="2019-09" db="EMBL/GenBank/DDBJ databases">
        <title>Draft genome sequence of various Type strains from the CCUG.</title>
        <authorList>
            <person name="Pineiro-Iglesias B."/>
            <person name="Tunovic T."/>
            <person name="Unosson C."/>
            <person name="Inganas E."/>
            <person name="Ohlen M."/>
            <person name="Cardew S."/>
            <person name="Jensie-Markopoulos S."/>
            <person name="Salva-Serra F."/>
            <person name="Jaen-Luchoro D."/>
            <person name="Karlsson R."/>
            <person name="Svensson-Stadler L."/>
            <person name="Chun J."/>
            <person name="Moore E."/>
        </authorList>
    </citation>
    <scope>NUCLEOTIDE SEQUENCE [LARGE SCALE GENOMIC DNA]</scope>
    <source>
        <strain evidence="6 7">CCUG 32756T</strain>
    </source>
</reference>
<dbReference type="GO" id="GO:0009403">
    <property type="term" value="P:toxin biosynthetic process"/>
    <property type="evidence" value="ECO:0007669"/>
    <property type="project" value="InterPro"/>
</dbReference>
<feature type="transmembrane region" description="Helical" evidence="5">
    <location>
        <begin position="67"/>
        <end position="93"/>
    </location>
</feature>
<dbReference type="Proteomes" id="UP000323707">
    <property type="component" value="Unassembled WGS sequence"/>
</dbReference>
<evidence type="ECO:0000313" key="6">
    <source>
        <dbReference type="EMBL" id="KAA8710447.1"/>
    </source>
</evidence>
<protein>
    <submittedName>
        <fullName evidence="6">CvpA family protein</fullName>
    </submittedName>
</protein>
<organism evidence="6 7">
    <name type="scientific">Helicobacter canis</name>
    <dbReference type="NCBI Taxonomy" id="29419"/>
    <lineage>
        <taxon>Bacteria</taxon>
        <taxon>Pseudomonadati</taxon>
        <taxon>Campylobacterota</taxon>
        <taxon>Epsilonproteobacteria</taxon>
        <taxon>Campylobacterales</taxon>
        <taxon>Helicobacteraceae</taxon>
        <taxon>Helicobacter</taxon>
    </lineage>
</organism>
<keyword evidence="3 5" id="KW-1133">Transmembrane helix</keyword>
<feature type="transmembrane region" description="Helical" evidence="5">
    <location>
        <begin position="6"/>
        <end position="21"/>
    </location>
</feature>
<keyword evidence="4 5" id="KW-0472">Membrane</keyword>
<gene>
    <name evidence="6" type="ORF">F4V45_02735</name>
</gene>
<keyword evidence="2 5" id="KW-0812">Transmembrane</keyword>
<comment type="caution">
    <text evidence="6">The sequence shown here is derived from an EMBL/GenBank/DDBJ whole genome shotgun (WGS) entry which is preliminary data.</text>
</comment>
<proteinExistence type="predicted"/>
<comment type="subcellular location">
    <subcellularLocation>
        <location evidence="1">Membrane</location>
        <topology evidence="1">Multi-pass membrane protein</topology>
    </subcellularLocation>
</comment>